<dbReference type="Gene3D" id="2.170.16.10">
    <property type="entry name" value="Hedgehog/Intein (Hint) domain"/>
    <property type="match status" value="1"/>
</dbReference>
<feature type="domain" description="Hedgehog/Intein (Hint)" evidence="1">
    <location>
        <begin position="150"/>
        <end position="286"/>
    </location>
</feature>
<dbReference type="InterPro" id="IPR028992">
    <property type="entry name" value="Hedgehog/Intein_dom"/>
</dbReference>
<evidence type="ECO:0000313" key="2">
    <source>
        <dbReference type="EMBL" id="SDY00513.1"/>
    </source>
</evidence>
<organism evidence="2 3">
    <name type="scientific">Citreimonas salinaria</name>
    <dbReference type="NCBI Taxonomy" id="321339"/>
    <lineage>
        <taxon>Bacteria</taxon>
        <taxon>Pseudomonadati</taxon>
        <taxon>Pseudomonadota</taxon>
        <taxon>Alphaproteobacteria</taxon>
        <taxon>Rhodobacterales</taxon>
        <taxon>Roseobacteraceae</taxon>
        <taxon>Citreimonas</taxon>
    </lineage>
</organism>
<dbReference type="AlphaFoldDB" id="A0A1H3GB07"/>
<dbReference type="STRING" id="321339.SAMN05444340_102256"/>
<dbReference type="Proteomes" id="UP000199286">
    <property type="component" value="Unassembled WGS sequence"/>
</dbReference>
<dbReference type="SUPFAM" id="SSF51294">
    <property type="entry name" value="Hedgehog/intein (Hint) domain"/>
    <property type="match status" value="1"/>
</dbReference>
<evidence type="ECO:0000313" key="3">
    <source>
        <dbReference type="Proteomes" id="UP000199286"/>
    </source>
</evidence>
<dbReference type="Pfam" id="PF13403">
    <property type="entry name" value="Hint_2"/>
    <property type="match status" value="1"/>
</dbReference>
<dbReference type="EMBL" id="FNPF01000002">
    <property type="protein sequence ID" value="SDY00513.1"/>
    <property type="molecule type" value="Genomic_DNA"/>
</dbReference>
<proteinExistence type="predicted"/>
<evidence type="ECO:0000259" key="1">
    <source>
        <dbReference type="Pfam" id="PF13403"/>
    </source>
</evidence>
<gene>
    <name evidence="2" type="ORF">SAMN05444340_102256</name>
</gene>
<name>A0A1H3GB07_9RHOB</name>
<dbReference type="InterPro" id="IPR036844">
    <property type="entry name" value="Hint_dom_sf"/>
</dbReference>
<reference evidence="2 3" key="1">
    <citation type="submission" date="2016-10" db="EMBL/GenBank/DDBJ databases">
        <authorList>
            <person name="de Groot N.N."/>
        </authorList>
    </citation>
    <scope>NUCLEOTIDE SEQUENCE [LARGE SCALE GENOMIC DNA]</scope>
    <source>
        <strain evidence="2 3">DSM 26880</strain>
    </source>
</reference>
<keyword evidence="3" id="KW-1185">Reference proteome</keyword>
<sequence>MIGAKGAARTLMAQTLMVLPGAALFVVDGANLGDTLAPADEMQPCDIYRLDPRQATPRALRVLGAKPFVIAEYSPAGRPGGLLHLDCCATLMAADGSTAEILVLVETDPEGLLVAVYALPLAPLQPGRDYALIGTDGDALARYARAACVSFTRGTRITLAGGAQVPVEALSAGSPILTRDDGPQPLRWIGHHTVRATGPFAPIRIRAGTLNNEGDLIVSPDHRLLVYQRRDAIGAGRAEVMVRARQLVNGDSVARIEGGFVDYFRMLFDRHQIVYAEGIAAESMLVDERTSAALPDAAEPGLLLPAHRHSAAGGFELGEGPLDPDAADRLRRASLG</sequence>
<accession>A0A1H3GB07</accession>
<protein>
    <submittedName>
        <fullName evidence="2">Hint domain-containing protein</fullName>
    </submittedName>
</protein>
<dbReference type="RefSeq" id="WP_245710762.1">
    <property type="nucleotide sequence ID" value="NZ_FNPF01000002.1"/>
</dbReference>